<reference evidence="2" key="1">
    <citation type="submission" date="2020-02" db="EMBL/GenBank/DDBJ databases">
        <authorList>
            <person name="Meier V. D."/>
        </authorList>
    </citation>
    <scope>NUCLEOTIDE SEQUENCE</scope>
    <source>
        <strain evidence="2">AVDCRST_MAG59</strain>
    </source>
</reference>
<organism evidence="2">
    <name type="scientific">uncultured Thermomicrobiales bacterium</name>
    <dbReference type="NCBI Taxonomy" id="1645740"/>
    <lineage>
        <taxon>Bacteria</taxon>
        <taxon>Pseudomonadati</taxon>
        <taxon>Thermomicrobiota</taxon>
        <taxon>Thermomicrobia</taxon>
        <taxon>Thermomicrobiales</taxon>
        <taxon>environmental samples</taxon>
    </lineage>
</organism>
<gene>
    <name evidence="2" type="ORF">AVDCRST_MAG59-4637</name>
</gene>
<evidence type="ECO:0000313" key="2">
    <source>
        <dbReference type="EMBL" id="CAA9580215.1"/>
    </source>
</evidence>
<dbReference type="AlphaFoldDB" id="A0A6J4VKV9"/>
<evidence type="ECO:0000256" key="1">
    <source>
        <dbReference type="SAM" id="MobiDB-lite"/>
    </source>
</evidence>
<proteinExistence type="predicted"/>
<sequence>MGDERAERAERARRQTERLRDREERARRQVERPRKQAERRSAAEPKPSARERRWAAARTLTDALGGLAQEQNAGRIDQAQLEAEARVLVSEAPEDVRQAARRIHKVVREALRTDDKGGAEDEA</sequence>
<name>A0A6J4VKV9_9BACT</name>
<protein>
    <submittedName>
        <fullName evidence="2">Uncharacterized protein</fullName>
    </submittedName>
</protein>
<dbReference type="EMBL" id="CADCWF010000339">
    <property type="protein sequence ID" value="CAA9580215.1"/>
    <property type="molecule type" value="Genomic_DNA"/>
</dbReference>
<accession>A0A6J4VKV9</accession>
<feature type="region of interest" description="Disordered" evidence="1">
    <location>
        <begin position="1"/>
        <end position="53"/>
    </location>
</feature>